<feature type="binding site" evidence="9">
    <location>
        <position position="314"/>
    </location>
    <ligand>
        <name>substrate</name>
    </ligand>
</feature>
<evidence type="ECO:0000256" key="8">
    <source>
        <dbReference type="ARBA" id="ARBA00048449"/>
    </source>
</evidence>
<feature type="binding site" evidence="9">
    <location>
        <position position="398"/>
    </location>
    <ligand>
        <name>substrate</name>
    </ligand>
</feature>
<comment type="pathway">
    <text evidence="2 9">Cofactor biosynthesis; biotin biosynthesis; 7,8-diaminononanoate from 8-amino-7-oxononanoate (SAM route): step 1/1.</text>
</comment>
<comment type="subcellular location">
    <subcellularLocation>
        <location evidence="9">Cytoplasm</location>
    </subcellularLocation>
</comment>
<dbReference type="OrthoDB" id="9801052at2"/>
<dbReference type="HOGENOM" id="CLU_016922_4_3_6"/>
<dbReference type="InterPro" id="IPR015421">
    <property type="entry name" value="PyrdxlP-dep_Trfase_major"/>
</dbReference>
<dbReference type="SUPFAM" id="SSF53383">
    <property type="entry name" value="PLP-dependent transferases"/>
    <property type="match status" value="1"/>
</dbReference>
<protein>
    <recommendedName>
        <fullName evidence="9">Adenosylmethionine-8-amino-7-oxononanoate aminotransferase</fullName>
        <ecNumber evidence="9">2.6.1.62</ecNumber>
    </recommendedName>
    <alternativeName>
        <fullName evidence="9">7,8-diamino-pelargonic acid aminotransferase</fullName>
        <shortName evidence="9">DAPA AT</shortName>
        <shortName evidence="9">DAPA aminotransferase</shortName>
    </alternativeName>
    <alternativeName>
        <fullName evidence="9">7,8-diaminononanoate synthase</fullName>
        <shortName evidence="9">DANS</shortName>
    </alternativeName>
    <alternativeName>
        <fullName evidence="9">Diaminopelargonic acid synthase</fullName>
    </alternativeName>
</protein>
<evidence type="ECO:0000256" key="3">
    <source>
        <dbReference type="ARBA" id="ARBA00022576"/>
    </source>
</evidence>
<dbReference type="GO" id="GO:0004015">
    <property type="term" value="F:adenosylmethionine-8-amino-7-oxononanoate transaminase activity"/>
    <property type="evidence" value="ECO:0007669"/>
    <property type="project" value="UniProtKB-UniRule"/>
</dbReference>
<reference evidence="10 11" key="1">
    <citation type="journal article" date="2009" name="PLoS ONE">
        <title>The complete genome of Teredinibacter turnerae T7901: an intracellular endosymbiont of marine wood-boring bivalves (shipworms).</title>
        <authorList>
            <person name="Yang J.C."/>
            <person name="Madupu R."/>
            <person name="Durkin A.S."/>
            <person name="Ekborg N.A."/>
            <person name="Pedamallu C.S."/>
            <person name="Hostetler J.B."/>
            <person name="Radune D."/>
            <person name="Toms B.S."/>
            <person name="Henrissat B."/>
            <person name="Coutinho P.M."/>
            <person name="Schwarz S."/>
            <person name="Field L."/>
            <person name="Trindade-Silva A.E."/>
            <person name="Soares C.A.G."/>
            <person name="Elshahawi S."/>
            <person name="Hanora A."/>
            <person name="Schmidt E.W."/>
            <person name="Haygood M.G."/>
            <person name="Posfai J."/>
            <person name="Benner J."/>
            <person name="Madinger C."/>
            <person name="Nove J."/>
            <person name="Anton B."/>
            <person name="Chaudhary K."/>
            <person name="Foster J."/>
            <person name="Holman A."/>
            <person name="Kumar S."/>
            <person name="Lessard P.A."/>
            <person name="Luyten Y.A."/>
            <person name="Slatko B."/>
            <person name="Wood N."/>
            <person name="Wu B."/>
            <person name="Teplitski M."/>
            <person name="Mougous J.D."/>
            <person name="Ward N."/>
            <person name="Eisen J.A."/>
            <person name="Badger J.H."/>
            <person name="Distel D.L."/>
        </authorList>
    </citation>
    <scope>NUCLEOTIDE SEQUENCE [LARGE SCALE GENOMIC DNA]</scope>
    <source>
        <strain evidence="11">ATCC 39867 / T7901</strain>
    </source>
</reference>
<comment type="cofactor">
    <cofactor evidence="1 9">
        <name>pyridoxal 5'-phosphate</name>
        <dbReference type="ChEBI" id="CHEBI:597326"/>
    </cofactor>
</comment>
<proteinExistence type="inferred from homology"/>
<feature type="site" description="Participates in the substrate recognition with KAPA and in a stacking interaction with the adenine ring of SAM" evidence="9">
    <location>
        <position position="23"/>
    </location>
</feature>
<feature type="binding site" evidence="9">
    <location>
        <begin position="118"/>
        <end position="119"/>
    </location>
    <ligand>
        <name>pyridoxal 5'-phosphate</name>
        <dbReference type="ChEBI" id="CHEBI:597326"/>
    </ligand>
</feature>
<dbReference type="EMBL" id="CP001614">
    <property type="protein sequence ID" value="ACR13594.1"/>
    <property type="molecule type" value="Genomic_DNA"/>
</dbReference>
<organism evidence="10 11">
    <name type="scientific">Teredinibacter turnerae (strain ATCC 39867 / T7901)</name>
    <dbReference type="NCBI Taxonomy" id="377629"/>
    <lineage>
        <taxon>Bacteria</taxon>
        <taxon>Pseudomonadati</taxon>
        <taxon>Pseudomonadota</taxon>
        <taxon>Gammaproteobacteria</taxon>
        <taxon>Cellvibrionales</taxon>
        <taxon>Cellvibrionaceae</taxon>
        <taxon>Teredinibacter</taxon>
    </lineage>
</organism>
<dbReference type="PANTHER" id="PTHR42684:SF17">
    <property type="entry name" value="ADENOSYLMETHIONINE-8-AMINO-7-OXONONANOATE AMINOTRANSFERASE"/>
    <property type="match status" value="1"/>
</dbReference>
<dbReference type="Gene3D" id="3.90.1150.10">
    <property type="entry name" value="Aspartate Aminotransferase, domain 1"/>
    <property type="match status" value="1"/>
</dbReference>
<gene>
    <name evidence="9 10" type="primary">bioA</name>
    <name evidence="10" type="ordered locus">TERTU_1207</name>
</gene>
<feature type="binding site" evidence="9">
    <location>
        <position position="281"/>
    </location>
    <ligand>
        <name>substrate</name>
    </ligand>
</feature>
<dbReference type="Gene3D" id="3.40.640.10">
    <property type="entry name" value="Type I PLP-dependent aspartate aminotransferase-like (Major domain)"/>
    <property type="match status" value="1"/>
</dbReference>
<keyword evidence="11" id="KW-1185">Reference proteome</keyword>
<dbReference type="STRING" id="377629.TERTU_1207"/>
<dbReference type="KEGG" id="ttu:TERTU_1207"/>
<dbReference type="InterPro" id="IPR015422">
    <property type="entry name" value="PyrdxlP-dep_Trfase_small"/>
</dbReference>
<dbReference type="CDD" id="cd00610">
    <property type="entry name" value="OAT_like"/>
    <property type="match status" value="1"/>
</dbReference>
<name>C5BRQ4_TERTT</name>
<comment type="similarity">
    <text evidence="9">Belongs to the class-III pyridoxal-phosphate-dependent aminotransferase family. BioA subfamily.</text>
</comment>
<evidence type="ECO:0000256" key="6">
    <source>
        <dbReference type="ARBA" id="ARBA00022756"/>
    </source>
</evidence>
<evidence type="ECO:0000256" key="9">
    <source>
        <dbReference type="HAMAP-Rule" id="MF_00834"/>
    </source>
</evidence>
<dbReference type="NCBIfam" id="TIGR00508">
    <property type="entry name" value="bioA"/>
    <property type="match status" value="1"/>
</dbReference>
<dbReference type="HAMAP" id="MF_00834">
    <property type="entry name" value="BioA"/>
    <property type="match status" value="1"/>
</dbReference>
<keyword evidence="9" id="KW-0963">Cytoplasm</keyword>
<dbReference type="GO" id="GO:0005737">
    <property type="term" value="C:cytoplasm"/>
    <property type="evidence" value="ECO:0007669"/>
    <property type="project" value="UniProtKB-SubCell"/>
</dbReference>
<keyword evidence="3 9" id="KW-0032">Aminotransferase</keyword>
<evidence type="ECO:0000256" key="7">
    <source>
        <dbReference type="ARBA" id="ARBA00022898"/>
    </source>
</evidence>
<dbReference type="NCBIfam" id="NF004624">
    <property type="entry name" value="PRK05964.1"/>
    <property type="match status" value="1"/>
</dbReference>
<sequence length="435" mass="47073">MQKTPYSPAELLALDKQHVWHPYASVHSDVPVFPVARCEGVEIVLATGERLIDGMASWWSAIHGYNHPTLNAALTEQMADMSHVMFGGLTHQPAVHLSKLLVDITPGDLSRVFFSDSGSVAVEVALKMALQFWQAQGQANKQRILSFRNGYHGDTFAAMSVCDPVTGMHRLFEGVLAKQLFAPAPPAGFSEALPPNALDDVEQLLASHHEELAAVIIEPIVQGAGGMRFYSPEFLAGLHALCRKYNVLFIADEIATGLGRTGKWFACEHAGISPDILCLGKTLTAGYITLAATLCNDTIADIICSGDAGCFMHGPTYMGNPLACAVAARNIEMLQQSDWQREVARISAQLSAGLAPCRSLPGVVDVRVLGAIGVIELAEPVDMAQIEPAFVEAGIWLRPFGKLVYMMPPYIITDAQIEKLTSATYSVLQGQLRHR</sequence>
<keyword evidence="7 9" id="KW-0663">Pyridoxal phosphate</keyword>
<dbReference type="Proteomes" id="UP000009080">
    <property type="component" value="Chromosome"/>
</dbReference>
<dbReference type="Pfam" id="PF00202">
    <property type="entry name" value="Aminotran_3"/>
    <property type="match status" value="1"/>
</dbReference>
<dbReference type="eggNOG" id="COG0161">
    <property type="taxonomic scope" value="Bacteria"/>
</dbReference>
<comment type="subunit">
    <text evidence="9">Homodimer.</text>
</comment>
<feature type="binding site" evidence="9">
    <location>
        <position position="252"/>
    </location>
    <ligand>
        <name>pyridoxal 5'-phosphate</name>
        <dbReference type="ChEBI" id="CHEBI:597326"/>
    </ligand>
</feature>
<accession>C5BRQ4</accession>
<dbReference type="UniPathway" id="UPA00078">
    <property type="reaction ID" value="UER00160"/>
</dbReference>
<dbReference type="EC" id="2.6.1.62" evidence="9"/>
<evidence type="ECO:0000313" key="10">
    <source>
        <dbReference type="EMBL" id="ACR13594.1"/>
    </source>
</evidence>
<keyword evidence="5 9" id="KW-0949">S-adenosyl-L-methionine</keyword>
<evidence type="ECO:0000256" key="4">
    <source>
        <dbReference type="ARBA" id="ARBA00022679"/>
    </source>
</evidence>
<dbReference type="GO" id="GO:0030170">
    <property type="term" value="F:pyridoxal phosphate binding"/>
    <property type="evidence" value="ECO:0007669"/>
    <property type="project" value="UniProtKB-UniRule"/>
</dbReference>
<feature type="binding site" evidence="9">
    <location>
        <begin position="315"/>
        <end position="316"/>
    </location>
    <ligand>
        <name>pyridoxal 5'-phosphate</name>
        <dbReference type="ChEBI" id="CHEBI:597326"/>
    </ligand>
</feature>
<dbReference type="PROSITE" id="PS00600">
    <property type="entry name" value="AA_TRANSFER_CLASS_3"/>
    <property type="match status" value="1"/>
</dbReference>
<dbReference type="NCBIfam" id="NF005940">
    <property type="entry name" value="PRK07986.1"/>
    <property type="match status" value="1"/>
</dbReference>
<dbReference type="FunFam" id="3.40.640.10:FF:000041">
    <property type="entry name" value="Adenosylmethionine-8-amino-7-oxononanoate aminotransferase"/>
    <property type="match status" value="1"/>
</dbReference>
<feature type="binding site" evidence="9">
    <location>
        <position position="151"/>
    </location>
    <ligand>
        <name>substrate</name>
    </ligand>
</feature>
<feature type="modified residue" description="N6-(pyridoxal phosphate)lysine" evidence="9">
    <location>
        <position position="281"/>
    </location>
</feature>
<keyword evidence="6 9" id="KW-0093">Biotin biosynthesis</keyword>
<dbReference type="InterPro" id="IPR015424">
    <property type="entry name" value="PyrdxlP-dep_Trfase"/>
</dbReference>
<evidence type="ECO:0000256" key="5">
    <source>
        <dbReference type="ARBA" id="ARBA00022691"/>
    </source>
</evidence>
<keyword evidence="4 9" id="KW-0808">Transferase</keyword>
<evidence type="ECO:0000256" key="2">
    <source>
        <dbReference type="ARBA" id="ARBA00005063"/>
    </source>
</evidence>
<feature type="binding site" evidence="9">
    <location>
        <position position="58"/>
    </location>
    <ligand>
        <name>substrate</name>
    </ligand>
</feature>
<dbReference type="InterPro" id="IPR005815">
    <property type="entry name" value="BioA"/>
</dbReference>
<dbReference type="InterPro" id="IPR049704">
    <property type="entry name" value="Aminotrans_3_PPA_site"/>
</dbReference>
<dbReference type="GO" id="GO:0009102">
    <property type="term" value="P:biotin biosynthetic process"/>
    <property type="evidence" value="ECO:0007669"/>
    <property type="project" value="UniProtKB-UniRule"/>
</dbReference>
<dbReference type="InterPro" id="IPR005814">
    <property type="entry name" value="Aminotrans_3"/>
</dbReference>
<dbReference type="AlphaFoldDB" id="C5BRQ4"/>
<comment type="catalytic activity">
    <reaction evidence="8 9">
        <text>(8S)-8-amino-7-oxononanoate + S-adenosyl-L-methionine = S-adenosyl-4-methylsulfanyl-2-oxobutanoate + (7R,8S)-7,8-diammoniononanoate</text>
        <dbReference type="Rhea" id="RHEA:16861"/>
        <dbReference type="ChEBI" id="CHEBI:16490"/>
        <dbReference type="ChEBI" id="CHEBI:59789"/>
        <dbReference type="ChEBI" id="CHEBI:149468"/>
        <dbReference type="ChEBI" id="CHEBI:149469"/>
        <dbReference type="EC" id="2.6.1.62"/>
    </reaction>
</comment>
<dbReference type="RefSeq" id="WP_015819708.1">
    <property type="nucleotide sequence ID" value="NC_012997.1"/>
</dbReference>
<comment type="function">
    <text evidence="9">Catalyzes the transfer of the alpha-amino group from S-adenosyl-L-methionine (SAM) to 7-keto-8-aminopelargonic acid (KAPA) to form 7,8-diaminopelargonic acid (DAPA). It is the only aminotransferase known to utilize SAM as an amino donor.</text>
</comment>
<evidence type="ECO:0000313" key="11">
    <source>
        <dbReference type="Proteomes" id="UP000009080"/>
    </source>
</evidence>
<evidence type="ECO:0000256" key="1">
    <source>
        <dbReference type="ARBA" id="ARBA00001933"/>
    </source>
</evidence>
<dbReference type="PANTHER" id="PTHR42684">
    <property type="entry name" value="ADENOSYLMETHIONINE-8-AMINO-7-OXONONANOATE AMINOTRANSFERASE"/>
    <property type="match status" value="1"/>
</dbReference>